<evidence type="ECO:0000313" key="2">
    <source>
        <dbReference type="Proteomes" id="UP001201812"/>
    </source>
</evidence>
<reference evidence="1" key="1">
    <citation type="submission" date="2022-01" db="EMBL/GenBank/DDBJ databases">
        <title>Genome Sequence Resource for Two Populations of Ditylenchus destructor, the Migratory Endoparasitic Phytonematode.</title>
        <authorList>
            <person name="Zhang H."/>
            <person name="Lin R."/>
            <person name="Xie B."/>
        </authorList>
    </citation>
    <scope>NUCLEOTIDE SEQUENCE</scope>
    <source>
        <strain evidence="1">BazhouSP</strain>
    </source>
</reference>
<dbReference type="AlphaFoldDB" id="A0AAD4N3Z3"/>
<comment type="caution">
    <text evidence="1">The sequence shown here is derived from an EMBL/GenBank/DDBJ whole genome shotgun (WGS) entry which is preliminary data.</text>
</comment>
<organism evidence="1 2">
    <name type="scientific">Ditylenchus destructor</name>
    <dbReference type="NCBI Taxonomy" id="166010"/>
    <lineage>
        <taxon>Eukaryota</taxon>
        <taxon>Metazoa</taxon>
        <taxon>Ecdysozoa</taxon>
        <taxon>Nematoda</taxon>
        <taxon>Chromadorea</taxon>
        <taxon>Rhabditida</taxon>
        <taxon>Tylenchina</taxon>
        <taxon>Tylenchomorpha</taxon>
        <taxon>Sphaerularioidea</taxon>
        <taxon>Anguinidae</taxon>
        <taxon>Anguininae</taxon>
        <taxon>Ditylenchus</taxon>
    </lineage>
</organism>
<dbReference type="Proteomes" id="UP001201812">
    <property type="component" value="Unassembled WGS sequence"/>
</dbReference>
<protein>
    <submittedName>
        <fullName evidence="1">Uncharacterized protein</fullName>
    </submittedName>
</protein>
<sequence>MHSGWTMLTGARIKMHAIAHVNKLSSQHRRDQHMWMLTLVNVRILTSSTIIAGMSPGCTCCQICRVGKFRSLNLIFTSRIQLTRTSLNITLHQSFSMKN</sequence>
<name>A0AAD4N3Z3_9BILA</name>
<dbReference type="EMBL" id="JAKKPZ010000013">
    <property type="protein sequence ID" value="KAI1714331.1"/>
    <property type="molecule type" value="Genomic_DNA"/>
</dbReference>
<evidence type="ECO:0000313" key="1">
    <source>
        <dbReference type="EMBL" id="KAI1714331.1"/>
    </source>
</evidence>
<proteinExistence type="predicted"/>
<gene>
    <name evidence="1" type="ORF">DdX_08424</name>
</gene>
<accession>A0AAD4N3Z3</accession>
<keyword evidence="2" id="KW-1185">Reference proteome</keyword>